<protein>
    <submittedName>
        <fullName evidence="2">Uncharacterized protein</fullName>
    </submittedName>
</protein>
<dbReference type="AlphaFoldDB" id="A0A0A8ZDE3"/>
<proteinExistence type="predicted"/>
<feature type="region of interest" description="Disordered" evidence="1">
    <location>
        <begin position="36"/>
        <end position="59"/>
    </location>
</feature>
<evidence type="ECO:0000313" key="2">
    <source>
        <dbReference type="EMBL" id="JAD37424.1"/>
    </source>
</evidence>
<reference evidence="2" key="2">
    <citation type="journal article" date="2015" name="Data Brief">
        <title>Shoot transcriptome of the giant reed, Arundo donax.</title>
        <authorList>
            <person name="Barrero R.A."/>
            <person name="Guerrero F.D."/>
            <person name="Moolhuijzen P."/>
            <person name="Goolsby J.A."/>
            <person name="Tidwell J."/>
            <person name="Bellgard S.E."/>
            <person name="Bellgard M.I."/>
        </authorList>
    </citation>
    <scope>NUCLEOTIDE SEQUENCE</scope>
    <source>
        <tissue evidence="2">Shoot tissue taken approximately 20 cm above the soil surface</tissue>
    </source>
</reference>
<feature type="compositionally biased region" description="Polar residues" evidence="1">
    <location>
        <begin position="120"/>
        <end position="129"/>
    </location>
</feature>
<accession>A0A0A8ZDE3</accession>
<name>A0A0A8ZDE3_ARUDO</name>
<feature type="region of interest" description="Disordered" evidence="1">
    <location>
        <begin position="109"/>
        <end position="129"/>
    </location>
</feature>
<evidence type="ECO:0000256" key="1">
    <source>
        <dbReference type="SAM" id="MobiDB-lite"/>
    </source>
</evidence>
<dbReference type="EMBL" id="GBRH01260471">
    <property type="protein sequence ID" value="JAD37424.1"/>
    <property type="molecule type" value="Transcribed_RNA"/>
</dbReference>
<organism evidence="2">
    <name type="scientific">Arundo donax</name>
    <name type="common">Giant reed</name>
    <name type="synonym">Donax arundinaceus</name>
    <dbReference type="NCBI Taxonomy" id="35708"/>
    <lineage>
        <taxon>Eukaryota</taxon>
        <taxon>Viridiplantae</taxon>
        <taxon>Streptophyta</taxon>
        <taxon>Embryophyta</taxon>
        <taxon>Tracheophyta</taxon>
        <taxon>Spermatophyta</taxon>
        <taxon>Magnoliopsida</taxon>
        <taxon>Liliopsida</taxon>
        <taxon>Poales</taxon>
        <taxon>Poaceae</taxon>
        <taxon>PACMAD clade</taxon>
        <taxon>Arundinoideae</taxon>
        <taxon>Arundineae</taxon>
        <taxon>Arundo</taxon>
    </lineage>
</organism>
<feature type="compositionally biased region" description="Basic residues" evidence="1">
    <location>
        <begin position="36"/>
        <end position="47"/>
    </location>
</feature>
<reference evidence="2" key="1">
    <citation type="submission" date="2014-09" db="EMBL/GenBank/DDBJ databases">
        <authorList>
            <person name="Magalhaes I.L.F."/>
            <person name="Oliveira U."/>
            <person name="Santos F.R."/>
            <person name="Vidigal T.H.D.A."/>
            <person name="Brescovit A.D."/>
            <person name="Santos A.J."/>
        </authorList>
    </citation>
    <scope>NUCLEOTIDE SEQUENCE</scope>
    <source>
        <tissue evidence="2">Shoot tissue taken approximately 20 cm above the soil surface</tissue>
    </source>
</reference>
<sequence>MVEEKANYHSSLCTPTVRRVGLFSRCRRYVTAPVRRARRTGRRRHGRSPGEGLVLEQQRRRVGLHEDGPEYLHVLAGARLDVLVQYVDPPLLLLRGMHADPELLERREERLEPARAHGWPSSSFANQLS</sequence>